<keyword evidence="4 6" id="KW-0472">Membrane</keyword>
<gene>
    <name evidence="7" type="ORF">CPAG_02053</name>
</gene>
<organism evidence="7 8">
    <name type="scientific">Coccidioides posadasii RMSCC 3488</name>
    <dbReference type="NCBI Taxonomy" id="454284"/>
    <lineage>
        <taxon>Eukaryota</taxon>
        <taxon>Fungi</taxon>
        <taxon>Dikarya</taxon>
        <taxon>Ascomycota</taxon>
        <taxon>Pezizomycotina</taxon>
        <taxon>Eurotiomycetes</taxon>
        <taxon>Eurotiomycetidae</taxon>
        <taxon>Onygenales</taxon>
        <taxon>Onygenaceae</taxon>
        <taxon>Coccidioides</taxon>
    </lineage>
</organism>
<feature type="transmembrane region" description="Helical" evidence="6">
    <location>
        <begin position="341"/>
        <end position="358"/>
    </location>
</feature>
<dbReference type="Proteomes" id="UP000054567">
    <property type="component" value="Unassembled WGS sequence"/>
</dbReference>
<dbReference type="EMBL" id="DS268109">
    <property type="protein sequence ID" value="KMM65708.1"/>
    <property type="molecule type" value="Genomic_DNA"/>
</dbReference>
<feature type="transmembrane region" description="Helical" evidence="6">
    <location>
        <begin position="49"/>
        <end position="71"/>
    </location>
</feature>
<evidence type="ECO:0000256" key="5">
    <source>
        <dbReference type="SAM" id="MobiDB-lite"/>
    </source>
</evidence>
<feature type="compositionally biased region" description="Polar residues" evidence="5">
    <location>
        <begin position="311"/>
        <end position="323"/>
    </location>
</feature>
<feature type="transmembrane region" description="Helical" evidence="6">
    <location>
        <begin position="378"/>
        <end position="401"/>
    </location>
</feature>
<evidence type="ECO:0000256" key="6">
    <source>
        <dbReference type="SAM" id="Phobius"/>
    </source>
</evidence>
<dbReference type="InterPro" id="IPR003689">
    <property type="entry name" value="ZIP"/>
</dbReference>
<feature type="region of interest" description="Disordered" evidence="5">
    <location>
        <begin position="233"/>
        <end position="256"/>
    </location>
</feature>
<dbReference type="OrthoDB" id="262547at2759"/>
<dbReference type="GO" id="GO:0005385">
    <property type="term" value="F:zinc ion transmembrane transporter activity"/>
    <property type="evidence" value="ECO:0007669"/>
    <property type="project" value="TreeGrafter"/>
</dbReference>
<dbReference type="AlphaFoldDB" id="A0A0J6F6B0"/>
<name>A0A0J6F6B0_COCPO</name>
<keyword evidence="2 6" id="KW-0812">Transmembrane</keyword>
<feature type="compositionally biased region" description="Polar residues" evidence="5">
    <location>
        <begin position="156"/>
        <end position="169"/>
    </location>
</feature>
<dbReference type="Pfam" id="PF02535">
    <property type="entry name" value="Zip"/>
    <property type="match status" value="1"/>
</dbReference>
<feature type="transmembrane region" description="Helical" evidence="6">
    <location>
        <begin position="452"/>
        <end position="474"/>
    </location>
</feature>
<sequence>MGLDNDTRGWVMSCVSGVACVLGSTIICVDIVARNWFGKRNFQISDSDVFLSSSMSLSAGVLLFTSLFSMLPTSKEYLIRAGYSSGMAAFMLIGLFLLGVIVIKIVSGWIHSHIPSHVVTCAHTHEEDGKIDDVPRPANGTSVIPDEPATERTPLITASENTSSATTPAHQPVPHAEPTKPHASFIRSILSGPISGLVGVRKAACDNTGPCYGFSQACGQECMTITQHRDQEAAGVPGRPDALRYRSSSGPLPLENSRMPEIVAESVAMQPDVDKGVVDEARSIHSSHTTDMMSGEPLQHSPGHDDVLGTDQRTPALGSTTAYSPLPPPSKEHHHHVPQNAFLSIGLQTSLAIALHKLPEGFITYATNHTNPTLGWSVFIALFIHNITEGFAMALPLYLALKSRLKAVVWSSLLGGVSQPAGAGLAALWVWGARRANGPVPGDIEDPNGASWAVYGGMFAATAGVMTNVSLQLFSEGLVLSHNQNLCIGFAIAGMGILGLSFALTA</sequence>
<protein>
    <submittedName>
        <fullName evidence="7">Zinc transporter zupT</fullName>
    </submittedName>
</protein>
<dbReference type="PANTHER" id="PTHR11040">
    <property type="entry name" value="ZINC/IRON TRANSPORTER"/>
    <property type="match status" value="1"/>
</dbReference>
<accession>A0A0J6F6B0</accession>
<reference evidence="8" key="3">
    <citation type="journal article" date="2010" name="Genome Res.">
        <title>Population genomic sequencing of Coccidioides fungi reveals recent hybridization and transposon control.</title>
        <authorList>
            <person name="Neafsey D.E."/>
            <person name="Barker B.M."/>
            <person name="Sharpton T.J."/>
            <person name="Stajich J.E."/>
            <person name="Park D.J."/>
            <person name="Whiston E."/>
            <person name="Hung C.-Y."/>
            <person name="McMahan C."/>
            <person name="White J."/>
            <person name="Sykes S."/>
            <person name="Heiman D."/>
            <person name="Young S."/>
            <person name="Zeng Q."/>
            <person name="Abouelleil A."/>
            <person name="Aftuck L."/>
            <person name="Bessette D."/>
            <person name="Brown A."/>
            <person name="FitzGerald M."/>
            <person name="Lui A."/>
            <person name="Macdonald J.P."/>
            <person name="Priest M."/>
            <person name="Orbach M.J."/>
            <person name="Galgiani J.N."/>
            <person name="Kirkland T.N."/>
            <person name="Cole G.T."/>
            <person name="Birren B.W."/>
            <person name="Henn M.R."/>
            <person name="Taylor J.W."/>
            <person name="Rounsley S.D."/>
        </authorList>
    </citation>
    <scope>NUCLEOTIDE SEQUENCE [LARGE SCALE GENOMIC DNA]</scope>
    <source>
        <strain evidence="8">RMSCC 3488</strain>
    </source>
</reference>
<feature type="transmembrane region" description="Helical" evidence="6">
    <location>
        <begin position="408"/>
        <end position="432"/>
    </location>
</feature>
<proteinExistence type="predicted"/>
<reference evidence="7 8" key="1">
    <citation type="submission" date="2007-06" db="EMBL/GenBank/DDBJ databases">
        <title>The Genome Sequence of Coccidioides posadasii RMSCC_3488.</title>
        <authorList>
            <consortium name="Coccidioides Genome Resources Consortium"/>
            <consortium name="The Broad Institute Genome Sequencing Platform"/>
            <person name="Henn M.R."/>
            <person name="Sykes S."/>
            <person name="Young S."/>
            <person name="Jaffe D."/>
            <person name="Berlin A."/>
            <person name="Alvarez P."/>
            <person name="Butler J."/>
            <person name="Gnerre S."/>
            <person name="Grabherr M."/>
            <person name="Mauceli E."/>
            <person name="Brockman W."/>
            <person name="Kodira C."/>
            <person name="Alvarado L."/>
            <person name="Zeng Q."/>
            <person name="Crawford M."/>
            <person name="Antoine C."/>
            <person name="Devon K."/>
            <person name="Galgiani J."/>
            <person name="Orsborn K."/>
            <person name="Lewis M.L."/>
            <person name="Nusbaum C."/>
            <person name="Galagan J."/>
            <person name="Birren B."/>
        </authorList>
    </citation>
    <scope>NUCLEOTIDE SEQUENCE [LARGE SCALE GENOMIC DNA]</scope>
    <source>
        <strain evidence="7 8">RMSCC 3488</strain>
    </source>
</reference>
<evidence type="ECO:0000256" key="4">
    <source>
        <dbReference type="ARBA" id="ARBA00023136"/>
    </source>
</evidence>
<dbReference type="PANTHER" id="PTHR11040:SF210">
    <property type="entry name" value="ZINC-REGULATED TRANSPORTER 3"/>
    <property type="match status" value="1"/>
</dbReference>
<evidence type="ECO:0000256" key="1">
    <source>
        <dbReference type="ARBA" id="ARBA00004141"/>
    </source>
</evidence>
<reference evidence="8" key="2">
    <citation type="journal article" date="2009" name="Genome Res.">
        <title>Comparative genomic analyses of the human fungal pathogens Coccidioides and their relatives.</title>
        <authorList>
            <person name="Sharpton T.J."/>
            <person name="Stajich J.E."/>
            <person name="Rounsley S.D."/>
            <person name="Gardner M.J."/>
            <person name="Wortman J.R."/>
            <person name="Jordar V.S."/>
            <person name="Maiti R."/>
            <person name="Kodira C.D."/>
            <person name="Neafsey D.E."/>
            <person name="Zeng Q."/>
            <person name="Hung C.-Y."/>
            <person name="McMahan C."/>
            <person name="Muszewska A."/>
            <person name="Grynberg M."/>
            <person name="Mandel M.A."/>
            <person name="Kellner E.M."/>
            <person name="Barker B.M."/>
            <person name="Galgiani J.N."/>
            <person name="Orbach M.J."/>
            <person name="Kirkland T.N."/>
            <person name="Cole G.T."/>
            <person name="Henn M.R."/>
            <person name="Birren B.W."/>
            <person name="Taylor J.W."/>
        </authorList>
    </citation>
    <scope>NUCLEOTIDE SEQUENCE [LARGE SCALE GENOMIC DNA]</scope>
    <source>
        <strain evidence="8">RMSCC 3488</strain>
    </source>
</reference>
<comment type="subcellular location">
    <subcellularLocation>
        <location evidence="1">Membrane</location>
        <topology evidence="1">Multi-pass membrane protein</topology>
    </subcellularLocation>
</comment>
<dbReference type="VEuPathDB" id="FungiDB:CPAG_02053"/>
<dbReference type="GO" id="GO:0016020">
    <property type="term" value="C:membrane"/>
    <property type="evidence" value="ECO:0007669"/>
    <property type="project" value="UniProtKB-SubCell"/>
</dbReference>
<evidence type="ECO:0000313" key="7">
    <source>
        <dbReference type="EMBL" id="KMM65708.1"/>
    </source>
</evidence>
<evidence type="ECO:0000313" key="8">
    <source>
        <dbReference type="Proteomes" id="UP000054567"/>
    </source>
</evidence>
<feature type="region of interest" description="Disordered" evidence="5">
    <location>
        <begin position="286"/>
        <end position="336"/>
    </location>
</feature>
<feature type="transmembrane region" description="Helical" evidence="6">
    <location>
        <begin position="486"/>
        <end position="504"/>
    </location>
</feature>
<feature type="region of interest" description="Disordered" evidence="5">
    <location>
        <begin position="128"/>
        <end position="180"/>
    </location>
</feature>
<keyword evidence="3 6" id="KW-1133">Transmembrane helix</keyword>
<feature type="transmembrane region" description="Helical" evidence="6">
    <location>
        <begin position="15"/>
        <end position="37"/>
    </location>
</feature>
<feature type="transmembrane region" description="Helical" evidence="6">
    <location>
        <begin position="83"/>
        <end position="106"/>
    </location>
</feature>
<evidence type="ECO:0000256" key="2">
    <source>
        <dbReference type="ARBA" id="ARBA00022692"/>
    </source>
</evidence>
<evidence type="ECO:0000256" key="3">
    <source>
        <dbReference type="ARBA" id="ARBA00022989"/>
    </source>
</evidence>